<dbReference type="GO" id="GO:0003677">
    <property type="term" value="F:DNA binding"/>
    <property type="evidence" value="ECO:0007669"/>
    <property type="project" value="UniProtKB-KW"/>
</dbReference>
<dbReference type="Proteomes" id="UP001187734">
    <property type="component" value="Unassembled WGS sequence"/>
</dbReference>
<evidence type="ECO:0000313" key="4">
    <source>
        <dbReference type="EMBL" id="SPJ72240.1"/>
    </source>
</evidence>
<feature type="region of interest" description="Disordered" evidence="2">
    <location>
        <begin position="19"/>
        <end position="45"/>
    </location>
</feature>
<dbReference type="AlphaFoldDB" id="A0AAE8SDV8"/>
<organism evidence="4 5">
    <name type="scientific">Fusarium torulosum</name>
    <dbReference type="NCBI Taxonomy" id="33205"/>
    <lineage>
        <taxon>Eukaryota</taxon>
        <taxon>Fungi</taxon>
        <taxon>Dikarya</taxon>
        <taxon>Ascomycota</taxon>
        <taxon>Pezizomycotina</taxon>
        <taxon>Sordariomycetes</taxon>
        <taxon>Hypocreomycetidae</taxon>
        <taxon>Hypocreales</taxon>
        <taxon>Nectriaceae</taxon>
        <taxon>Fusarium</taxon>
    </lineage>
</organism>
<dbReference type="InterPro" id="IPR006600">
    <property type="entry name" value="HTH_CenpB_DNA-bd_dom"/>
</dbReference>
<keyword evidence="5" id="KW-1185">Reference proteome</keyword>
<evidence type="ECO:0000313" key="5">
    <source>
        <dbReference type="Proteomes" id="UP001187734"/>
    </source>
</evidence>
<evidence type="ECO:0000256" key="2">
    <source>
        <dbReference type="SAM" id="MobiDB-lite"/>
    </source>
</evidence>
<dbReference type="PROSITE" id="PS51253">
    <property type="entry name" value="HTH_CENPB"/>
    <property type="match status" value="1"/>
</dbReference>
<name>A0AAE8SDV8_9HYPO</name>
<evidence type="ECO:0000256" key="1">
    <source>
        <dbReference type="ARBA" id="ARBA00023125"/>
    </source>
</evidence>
<evidence type="ECO:0000259" key="3">
    <source>
        <dbReference type="PROSITE" id="PS51253"/>
    </source>
</evidence>
<protein>
    <recommendedName>
        <fullName evidence="3">HTH CENPB-type domain-containing protein</fullName>
    </recommendedName>
</protein>
<feature type="domain" description="HTH CENPB-type" evidence="3">
    <location>
        <begin position="74"/>
        <end position="144"/>
    </location>
</feature>
<gene>
    <name evidence="4" type="ORF">FTOL_01968</name>
</gene>
<comment type="caution">
    <text evidence="4">The sequence shown here is derived from an EMBL/GenBank/DDBJ whole genome shotgun (WGS) entry which is preliminary data.</text>
</comment>
<sequence>MAPSSVNVKAAQAVITSRQRFQKGLTRDASSTKPPLSLREAEARYPGSNRASIDRVIKRLEAANTLNYSQVTEARIGRPRQLTDEEEEGVVAFVVWRKRSGEHASKKEVEEAANTIRRRRDPDAKPLGRMWYSRFRDAHRESFA</sequence>
<keyword evidence="1" id="KW-0238">DNA-binding</keyword>
<dbReference type="EMBL" id="ONZP01000056">
    <property type="protein sequence ID" value="SPJ72240.1"/>
    <property type="molecule type" value="Genomic_DNA"/>
</dbReference>
<accession>A0AAE8SDV8</accession>
<proteinExistence type="predicted"/>
<reference evidence="4" key="1">
    <citation type="submission" date="2018-03" db="EMBL/GenBank/DDBJ databases">
        <authorList>
            <person name="Guldener U."/>
        </authorList>
    </citation>
    <scope>NUCLEOTIDE SEQUENCE</scope>
</reference>